<dbReference type="PATRIC" id="fig|926550.5.peg.330"/>
<organism evidence="5 6">
    <name type="scientific">Caldilinea aerophila (strain DSM 14535 / JCM 11387 / NBRC 104270 / STL-6-O1)</name>
    <dbReference type="NCBI Taxonomy" id="926550"/>
    <lineage>
        <taxon>Bacteria</taxon>
        <taxon>Bacillati</taxon>
        <taxon>Chloroflexota</taxon>
        <taxon>Caldilineae</taxon>
        <taxon>Caldilineales</taxon>
        <taxon>Caldilineaceae</taxon>
        <taxon>Caldilinea</taxon>
    </lineage>
</organism>
<dbReference type="InterPro" id="IPR052156">
    <property type="entry name" value="BCAA_Transport_ATP-bd_LivF"/>
</dbReference>
<dbReference type="KEGG" id="cap:CLDAP_03110"/>
<keyword evidence="5" id="KW-0067">ATP-binding</keyword>
<proteinExistence type="inferred from homology"/>
<comment type="similarity">
    <text evidence="1">Belongs to the ABC transporter superfamily.</text>
</comment>
<dbReference type="PROSITE" id="PS50893">
    <property type="entry name" value="ABC_TRANSPORTER_2"/>
    <property type="match status" value="1"/>
</dbReference>
<dbReference type="GO" id="GO:0015658">
    <property type="term" value="F:branched-chain amino acid transmembrane transporter activity"/>
    <property type="evidence" value="ECO:0007669"/>
    <property type="project" value="TreeGrafter"/>
</dbReference>
<evidence type="ECO:0000256" key="3">
    <source>
        <dbReference type="ARBA" id="ARBA00022970"/>
    </source>
</evidence>
<gene>
    <name evidence="5" type="ordered locus">CLDAP_03110</name>
</gene>
<dbReference type="Proteomes" id="UP000007880">
    <property type="component" value="Chromosome"/>
</dbReference>
<evidence type="ECO:0000256" key="2">
    <source>
        <dbReference type="ARBA" id="ARBA00022448"/>
    </source>
</evidence>
<dbReference type="eggNOG" id="COG0410">
    <property type="taxonomic scope" value="Bacteria"/>
</dbReference>
<keyword evidence="3" id="KW-0029">Amino-acid transport</keyword>
<dbReference type="GO" id="GO:0015807">
    <property type="term" value="P:L-amino acid transport"/>
    <property type="evidence" value="ECO:0007669"/>
    <property type="project" value="TreeGrafter"/>
</dbReference>
<dbReference type="PANTHER" id="PTHR43820:SF5">
    <property type="entry name" value="HIGH-AFFINITY BRANCHED-CHAIN AMINO ACID TRANSPORT ATP-BINDING PROTEIN"/>
    <property type="match status" value="1"/>
</dbReference>
<sequence>MGVLKPRSGDIYFEGQRITHWQASQRARLGFGYVPQGRGIFPHMTVYENLLMGLEAAGSMRRNEQEAALEEVYSLFPVLKKMHHRMAGTLSGGQQQQLAFGRVLLRRPKLLLLDEPTEGIQPSIMLEIEELILALRERGEMSILLVEQFLDFALNVGSYFYVMETGAIALEGDAQSFDRAAAKEYLAV</sequence>
<keyword evidence="2" id="KW-0813">Transport</keyword>
<dbReference type="STRING" id="926550.CLDAP_03110"/>
<keyword evidence="5" id="KW-0547">Nucleotide-binding</keyword>
<dbReference type="EMBL" id="AP012337">
    <property type="protein sequence ID" value="BAL98350.1"/>
    <property type="molecule type" value="Genomic_DNA"/>
</dbReference>
<dbReference type="Gene3D" id="3.40.50.300">
    <property type="entry name" value="P-loop containing nucleotide triphosphate hydrolases"/>
    <property type="match status" value="1"/>
</dbReference>
<dbReference type="Pfam" id="PF00005">
    <property type="entry name" value="ABC_tran"/>
    <property type="match status" value="1"/>
</dbReference>
<reference evidence="5 6" key="1">
    <citation type="submission" date="2012-02" db="EMBL/GenBank/DDBJ databases">
        <title>Complete genome sequence of Caldilinea aerophila DSM 14535 (= NBRC 102666).</title>
        <authorList>
            <person name="Oguchi A."/>
            <person name="Hosoyama A."/>
            <person name="Sekine M."/>
            <person name="Fukai R."/>
            <person name="Kato Y."/>
            <person name="Nakamura S."/>
            <person name="Hanada S."/>
            <person name="Yamazaki S."/>
            <person name="Fujita N."/>
        </authorList>
    </citation>
    <scope>NUCLEOTIDE SEQUENCE [LARGE SCALE GENOMIC DNA]</scope>
    <source>
        <strain evidence="6">DSM 14535 / JCM 11387 / NBRC 104270 / STL-6-O1</strain>
    </source>
</reference>
<accession>I0HZB3</accession>
<name>I0HZB3_CALAS</name>
<dbReference type="HOGENOM" id="CLU_000604_1_2_0"/>
<dbReference type="InterPro" id="IPR027417">
    <property type="entry name" value="P-loop_NTPase"/>
</dbReference>
<dbReference type="GO" id="GO:0016887">
    <property type="term" value="F:ATP hydrolysis activity"/>
    <property type="evidence" value="ECO:0007669"/>
    <property type="project" value="InterPro"/>
</dbReference>
<dbReference type="InterPro" id="IPR003439">
    <property type="entry name" value="ABC_transporter-like_ATP-bd"/>
</dbReference>
<dbReference type="GO" id="GO:0005524">
    <property type="term" value="F:ATP binding"/>
    <property type="evidence" value="ECO:0007669"/>
    <property type="project" value="UniProtKB-KW"/>
</dbReference>
<dbReference type="PANTHER" id="PTHR43820">
    <property type="entry name" value="HIGH-AFFINITY BRANCHED-CHAIN AMINO ACID TRANSPORT ATP-BINDING PROTEIN LIVF"/>
    <property type="match status" value="1"/>
</dbReference>
<evidence type="ECO:0000259" key="4">
    <source>
        <dbReference type="PROSITE" id="PS50893"/>
    </source>
</evidence>
<protein>
    <submittedName>
        <fullName evidence="5">Putative ABC transporter ATP-binding protein</fullName>
    </submittedName>
</protein>
<feature type="domain" description="ABC transporter" evidence="4">
    <location>
        <begin position="1"/>
        <end position="188"/>
    </location>
</feature>
<dbReference type="AlphaFoldDB" id="I0HZB3"/>
<evidence type="ECO:0000313" key="5">
    <source>
        <dbReference type="EMBL" id="BAL98350.1"/>
    </source>
</evidence>
<keyword evidence="6" id="KW-1185">Reference proteome</keyword>
<dbReference type="SUPFAM" id="SSF52540">
    <property type="entry name" value="P-loop containing nucleoside triphosphate hydrolases"/>
    <property type="match status" value="1"/>
</dbReference>
<evidence type="ECO:0000313" key="6">
    <source>
        <dbReference type="Proteomes" id="UP000007880"/>
    </source>
</evidence>
<evidence type="ECO:0000256" key="1">
    <source>
        <dbReference type="ARBA" id="ARBA00005417"/>
    </source>
</evidence>